<dbReference type="InterPro" id="IPR005135">
    <property type="entry name" value="Endo/exonuclease/phosphatase"/>
</dbReference>
<dbReference type="OrthoDB" id="1016457at2"/>
<dbReference type="CDD" id="cd10283">
    <property type="entry name" value="MnuA_DNase1-like"/>
    <property type="match status" value="1"/>
</dbReference>
<sequence length="825" mass="86388">MRGTRQLPEDPLRPTPLRVGLAVTAASAVTFALATPIHAAPSQDALIAEVYGGGGNSGATLTRDFVELGNAGTAPVTVDGWSVQYLPASASASSQWQVTPLTGSIAAGARFLVAQAKGSGGTVELPAPDVTGTIAMGGSGGTIALVTETTPLTCKTAADCAADARVRDLVGYGTSTVVRETTPTANTSNTTSAARPALTDTDDNAADFTIGAPTPVNSKGQGPGTPDPEPEPGDKRIRDIQGTTRISPLLGQKVAGVPGVVTATRAIGDRGFWIQDTAPDTDPRTSEGLFVYTADLAPTVEPGDEVLVSGTVAEYRPGGDAASNSNQTLTEITGATVTVKSKGNALPAPETLNPPAGYLPTAGGGSIESLPLDPATYGQDYYESREGMYVQVADARVVGPTNNFGETWITTNPTQNPTPRGGTIYLGYDQPNSGRIKVKPGAATPQVSNVGDVWRGTTVGNVEYTNFGGYTLATKTVGEHVSGGITPEVTDAQRAHELSVATYNVENLAATNDQAKFDRLAAAVVTNLKNPDVVVLEEIQDNNGATDDGTVAADATFAKFTDAIAAAGGPRYQWRQIDPVDKADGGQPGGNIRVAFLFNPARVSFVDRPGGDATTAVSVVKQHGRAALSVSPGRVAPADEAWESSRKPLAGEFKFRGRTVFVVANHFASKGGDQAMHGRYQEPVRSSEVQRARQAALLRGFVDQVKAVDRGANVVLAGDINDYQFSPVVRTLTGNGDVVALMDTLPANERYSYVFEGNSQTLDHILVSSNITRYRYDVVHVNAEFADQASDHDPQVVKLRPSTGNAHVDQWVFLLEDIVEHLPRA</sequence>
<evidence type="ECO:0000259" key="2">
    <source>
        <dbReference type="PROSITE" id="PS51841"/>
    </source>
</evidence>
<organism evidence="3 4">
    <name type="scientific">Saccharothrix carnea</name>
    <dbReference type="NCBI Taxonomy" id="1280637"/>
    <lineage>
        <taxon>Bacteria</taxon>
        <taxon>Bacillati</taxon>
        <taxon>Actinomycetota</taxon>
        <taxon>Actinomycetes</taxon>
        <taxon>Pseudonocardiales</taxon>
        <taxon>Pseudonocardiaceae</taxon>
        <taxon>Saccharothrix</taxon>
    </lineage>
</organism>
<dbReference type="InterPro" id="IPR036691">
    <property type="entry name" value="Endo/exonu/phosph_ase_sf"/>
</dbReference>
<name>A0A2P8IAU0_SACCR</name>
<dbReference type="EMBL" id="PYAX01000005">
    <property type="protein sequence ID" value="PSL55557.1"/>
    <property type="molecule type" value="Genomic_DNA"/>
</dbReference>
<accession>A0A2P8IAU0</accession>
<protein>
    <recommendedName>
        <fullName evidence="2">LTD domain-containing protein</fullName>
    </recommendedName>
</protein>
<feature type="compositionally biased region" description="Low complexity" evidence="1">
    <location>
        <begin position="181"/>
        <end position="197"/>
    </location>
</feature>
<dbReference type="PANTHER" id="PTHR42834:SF1">
    <property type="entry name" value="ENDONUCLEASE_EXONUCLEASE_PHOSPHATASE FAMILY PROTEIN (AFU_ORTHOLOGUE AFUA_3G09210)"/>
    <property type="match status" value="1"/>
</dbReference>
<gene>
    <name evidence="3" type="ORF">B0I31_105524</name>
</gene>
<evidence type="ECO:0000313" key="3">
    <source>
        <dbReference type="EMBL" id="PSL55557.1"/>
    </source>
</evidence>
<dbReference type="PROSITE" id="PS51841">
    <property type="entry name" value="LTD"/>
    <property type="match status" value="1"/>
</dbReference>
<feature type="domain" description="LTD" evidence="2">
    <location>
        <begin position="35"/>
        <end position="174"/>
    </location>
</feature>
<dbReference type="Proteomes" id="UP000241118">
    <property type="component" value="Unassembled WGS sequence"/>
</dbReference>
<dbReference type="CDD" id="cd04486">
    <property type="entry name" value="YhcR_OBF_like"/>
    <property type="match status" value="1"/>
</dbReference>
<dbReference type="PANTHER" id="PTHR42834">
    <property type="entry name" value="ENDONUCLEASE/EXONUCLEASE/PHOSPHATASE FAMILY PROTEIN (AFU_ORTHOLOGUE AFUA_3G09210)"/>
    <property type="match status" value="1"/>
</dbReference>
<proteinExistence type="predicted"/>
<keyword evidence="4" id="KW-1185">Reference proteome</keyword>
<evidence type="ECO:0000313" key="4">
    <source>
        <dbReference type="Proteomes" id="UP000241118"/>
    </source>
</evidence>
<dbReference type="InterPro" id="IPR001322">
    <property type="entry name" value="Lamin_tail_dom"/>
</dbReference>
<reference evidence="3 4" key="1">
    <citation type="submission" date="2018-03" db="EMBL/GenBank/DDBJ databases">
        <title>Genomic Encyclopedia of Type Strains, Phase III (KMG-III): the genomes of soil and plant-associated and newly described type strains.</title>
        <authorList>
            <person name="Whitman W."/>
        </authorList>
    </citation>
    <scope>NUCLEOTIDE SEQUENCE [LARGE SCALE GENOMIC DNA]</scope>
    <source>
        <strain evidence="3 4">CGMCC 4.7097</strain>
    </source>
</reference>
<dbReference type="SUPFAM" id="SSF56219">
    <property type="entry name" value="DNase I-like"/>
    <property type="match status" value="1"/>
</dbReference>
<comment type="caution">
    <text evidence="3">The sequence shown here is derived from an EMBL/GenBank/DDBJ whole genome shotgun (WGS) entry which is preliminary data.</text>
</comment>
<feature type="region of interest" description="Disordered" evidence="1">
    <location>
        <begin position="181"/>
        <end position="236"/>
    </location>
</feature>
<dbReference type="GO" id="GO:0003824">
    <property type="term" value="F:catalytic activity"/>
    <property type="evidence" value="ECO:0007669"/>
    <property type="project" value="InterPro"/>
</dbReference>
<evidence type="ECO:0000256" key="1">
    <source>
        <dbReference type="SAM" id="MobiDB-lite"/>
    </source>
</evidence>
<dbReference type="Gene3D" id="3.60.10.10">
    <property type="entry name" value="Endonuclease/exonuclease/phosphatase"/>
    <property type="match status" value="1"/>
</dbReference>
<dbReference type="Pfam" id="PF03372">
    <property type="entry name" value="Exo_endo_phos"/>
    <property type="match status" value="1"/>
</dbReference>
<dbReference type="AlphaFoldDB" id="A0A2P8IAU0"/>